<evidence type="ECO:0000256" key="6">
    <source>
        <dbReference type="ARBA" id="ARBA00023102"/>
    </source>
</evidence>
<keyword evidence="11" id="KW-1185">Reference proteome</keyword>
<dbReference type="CDD" id="cd12110">
    <property type="entry name" value="PHP_HisPPase_Hisj_like"/>
    <property type="match status" value="1"/>
</dbReference>
<dbReference type="Pfam" id="PF02811">
    <property type="entry name" value="PHP"/>
    <property type="match status" value="1"/>
</dbReference>
<dbReference type="Proteomes" id="UP000051783">
    <property type="component" value="Unassembled WGS sequence"/>
</dbReference>
<comment type="caution">
    <text evidence="10">The sequence shown here is derived from an EMBL/GenBank/DDBJ whole genome shotgun (WGS) entry which is preliminary data.</text>
</comment>
<name>A0A0R2M041_9LACO</name>
<comment type="pathway">
    <text evidence="1 8">Amino-acid biosynthesis; L-histidine biosynthesis; L-histidine from 5-phospho-alpha-D-ribose 1-diphosphate: step 8/9.</text>
</comment>
<organism evidence="10 11">
    <name type="scientific">Lactiplantibacillus xiangfangensis</name>
    <dbReference type="NCBI Taxonomy" id="942150"/>
    <lineage>
        <taxon>Bacteria</taxon>
        <taxon>Bacillati</taxon>
        <taxon>Bacillota</taxon>
        <taxon>Bacilli</taxon>
        <taxon>Lactobacillales</taxon>
        <taxon>Lactobacillaceae</taxon>
        <taxon>Lactiplantibacillus</taxon>
    </lineage>
</organism>
<keyword evidence="5 8" id="KW-0378">Hydrolase</keyword>
<evidence type="ECO:0000256" key="4">
    <source>
        <dbReference type="ARBA" id="ARBA00022605"/>
    </source>
</evidence>
<keyword evidence="6 8" id="KW-0368">Histidine biosynthesis</keyword>
<dbReference type="InterPro" id="IPR010140">
    <property type="entry name" value="Histidinol_P_phosphatase_HisJ"/>
</dbReference>
<dbReference type="PATRIC" id="fig|942150.3.peg.1589"/>
<evidence type="ECO:0000259" key="9">
    <source>
        <dbReference type="Pfam" id="PF02811"/>
    </source>
</evidence>
<gene>
    <name evidence="10" type="ORF">IV64_GL001539</name>
</gene>
<dbReference type="GO" id="GO:0004401">
    <property type="term" value="F:histidinol-phosphatase activity"/>
    <property type="evidence" value="ECO:0007669"/>
    <property type="project" value="UniProtKB-UniRule"/>
</dbReference>
<comment type="catalytic activity">
    <reaction evidence="7 8">
        <text>L-histidinol phosphate + H2O = L-histidinol + phosphate</text>
        <dbReference type="Rhea" id="RHEA:14465"/>
        <dbReference type="ChEBI" id="CHEBI:15377"/>
        <dbReference type="ChEBI" id="CHEBI:43474"/>
        <dbReference type="ChEBI" id="CHEBI:57699"/>
        <dbReference type="ChEBI" id="CHEBI:57980"/>
        <dbReference type="EC" id="3.1.3.15"/>
    </reaction>
</comment>
<dbReference type="AlphaFoldDB" id="A0A0R2M041"/>
<dbReference type="PANTHER" id="PTHR21039:SF0">
    <property type="entry name" value="HISTIDINOL-PHOSPHATASE"/>
    <property type="match status" value="1"/>
</dbReference>
<keyword evidence="4 8" id="KW-0028">Amino-acid biosynthesis</keyword>
<dbReference type="EMBL" id="JQCL01000103">
    <property type="protein sequence ID" value="KRO07604.1"/>
    <property type="molecule type" value="Genomic_DNA"/>
</dbReference>
<feature type="domain" description="PHP" evidence="9">
    <location>
        <begin position="14"/>
        <end position="234"/>
    </location>
</feature>
<reference evidence="10 11" key="1">
    <citation type="journal article" date="2015" name="Genome Announc.">
        <title>Expanding the biotechnology potential of lactobacilli through comparative genomics of 213 strains and associated genera.</title>
        <authorList>
            <person name="Sun Z."/>
            <person name="Harris H.M."/>
            <person name="McCann A."/>
            <person name="Guo C."/>
            <person name="Argimon S."/>
            <person name="Zhang W."/>
            <person name="Yang X."/>
            <person name="Jeffery I.B."/>
            <person name="Cooney J.C."/>
            <person name="Kagawa T.F."/>
            <person name="Liu W."/>
            <person name="Song Y."/>
            <person name="Salvetti E."/>
            <person name="Wrobel A."/>
            <person name="Rasinkangas P."/>
            <person name="Parkhill J."/>
            <person name="Rea M.C."/>
            <person name="O'Sullivan O."/>
            <person name="Ritari J."/>
            <person name="Douillard F.P."/>
            <person name="Paul Ross R."/>
            <person name="Yang R."/>
            <person name="Briner A.E."/>
            <person name="Felis G.E."/>
            <person name="de Vos W.M."/>
            <person name="Barrangou R."/>
            <person name="Klaenhammer T.R."/>
            <person name="Caufield P.W."/>
            <person name="Cui Y."/>
            <person name="Zhang H."/>
            <person name="O'Toole P.W."/>
        </authorList>
    </citation>
    <scope>NUCLEOTIDE SEQUENCE [LARGE SCALE GENOMIC DNA]</scope>
    <source>
        <strain evidence="10 11">LMG 26013</strain>
    </source>
</reference>
<evidence type="ECO:0000313" key="10">
    <source>
        <dbReference type="EMBL" id="KRO07604.1"/>
    </source>
</evidence>
<dbReference type="NCBIfam" id="NF005996">
    <property type="entry name" value="PRK08123.1"/>
    <property type="match status" value="1"/>
</dbReference>
<dbReference type="STRING" id="942150.IV64_GL001539"/>
<dbReference type="PANTHER" id="PTHR21039">
    <property type="entry name" value="HISTIDINOL PHOSPHATASE-RELATED"/>
    <property type="match status" value="1"/>
</dbReference>
<comment type="similarity">
    <text evidence="2 8">Belongs to the PHP hydrolase family. HisK subfamily.</text>
</comment>
<dbReference type="GO" id="GO:0005737">
    <property type="term" value="C:cytoplasm"/>
    <property type="evidence" value="ECO:0007669"/>
    <property type="project" value="TreeGrafter"/>
</dbReference>
<evidence type="ECO:0000256" key="2">
    <source>
        <dbReference type="ARBA" id="ARBA00009152"/>
    </source>
</evidence>
<dbReference type="Gene3D" id="3.20.20.140">
    <property type="entry name" value="Metal-dependent hydrolases"/>
    <property type="match status" value="1"/>
</dbReference>
<dbReference type="InterPro" id="IPR016195">
    <property type="entry name" value="Pol/histidinol_Pase-like"/>
</dbReference>
<dbReference type="InterPro" id="IPR004013">
    <property type="entry name" value="PHP_dom"/>
</dbReference>
<evidence type="ECO:0000256" key="3">
    <source>
        <dbReference type="ARBA" id="ARBA00013085"/>
    </source>
</evidence>
<dbReference type="EC" id="3.1.3.15" evidence="3 8"/>
<evidence type="ECO:0000256" key="8">
    <source>
        <dbReference type="RuleBase" id="RU366003"/>
    </source>
</evidence>
<evidence type="ECO:0000256" key="7">
    <source>
        <dbReference type="ARBA" id="ARBA00049158"/>
    </source>
</evidence>
<evidence type="ECO:0000256" key="1">
    <source>
        <dbReference type="ARBA" id="ARBA00004970"/>
    </source>
</evidence>
<dbReference type="NCBIfam" id="TIGR01856">
    <property type="entry name" value="hisJ_fam"/>
    <property type="match status" value="1"/>
</dbReference>
<accession>A0A0R2M041</accession>
<evidence type="ECO:0000256" key="5">
    <source>
        <dbReference type="ARBA" id="ARBA00022801"/>
    </source>
</evidence>
<sequence>MIKILKGDEKMLVDGHTHTELCPHGSGESTEKMVQRAIRMGFQRYCITEHAPLPPEFQTELAGDPVGYTEASLRGDQVDDYLDLARGLQAKYANQIDISIGFEVDFLPGYEAWTKQFLAQYGAQTQENILSVHFMRGAQGHFWCIDLSTTDFQAGFSQWFEDPQRLFEQYYRTVLGSVQADFGPYTPQRIGHMSLVRKYQDYFGLTAPLDSANLALVDQALARIKQQNRELDLNLAGLYKPECNDFYPGNQILVRAQKLGIPLVYGSDAHDIKSVGHGYHLIKKLING</sequence>
<protein>
    <recommendedName>
        <fullName evidence="3 8">Histidinol-phosphatase</fullName>
        <shortName evidence="8">HolPase</shortName>
        <ecNumber evidence="3 8">3.1.3.15</ecNumber>
    </recommendedName>
</protein>
<dbReference type="UniPathway" id="UPA00031">
    <property type="reaction ID" value="UER00013"/>
</dbReference>
<dbReference type="GO" id="GO:0000105">
    <property type="term" value="P:L-histidine biosynthetic process"/>
    <property type="evidence" value="ECO:0007669"/>
    <property type="project" value="UniProtKB-UniRule"/>
</dbReference>
<dbReference type="SUPFAM" id="SSF89550">
    <property type="entry name" value="PHP domain-like"/>
    <property type="match status" value="1"/>
</dbReference>
<proteinExistence type="inferred from homology"/>
<evidence type="ECO:0000313" key="11">
    <source>
        <dbReference type="Proteomes" id="UP000051783"/>
    </source>
</evidence>